<gene>
    <name evidence="12" type="primary">patA</name>
    <name evidence="12" type="ORF">MiTs_00349</name>
</gene>
<keyword evidence="6 10" id="KW-1133">Transmembrane helix</keyword>
<dbReference type="EMBL" id="BHVQ01000003">
    <property type="protein sequence ID" value="GCA78371.1"/>
    <property type="molecule type" value="Genomic_DNA"/>
</dbReference>
<evidence type="ECO:0000256" key="2">
    <source>
        <dbReference type="ARBA" id="ARBA00010323"/>
    </source>
</evidence>
<evidence type="ECO:0000256" key="8">
    <source>
        <dbReference type="ARBA" id="ARBA00023315"/>
    </source>
</evidence>
<dbReference type="GO" id="GO:0016746">
    <property type="term" value="F:acyltransferase activity"/>
    <property type="evidence" value="ECO:0007669"/>
    <property type="project" value="UniProtKB-KW"/>
</dbReference>
<dbReference type="SUPFAM" id="SSF51905">
    <property type="entry name" value="FAD/NAD(P)-binding domain"/>
    <property type="match status" value="1"/>
</dbReference>
<keyword evidence="7 9" id="KW-0472">Membrane</keyword>
<comment type="subcellular location">
    <subcellularLocation>
        <location evidence="1">Cell membrane</location>
        <topology evidence="1">Multi-pass membrane protein</topology>
    </subcellularLocation>
</comment>
<feature type="transmembrane region" description="Helical" evidence="10">
    <location>
        <begin position="31"/>
        <end position="51"/>
    </location>
</feature>
<protein>
    <submittedName>
        <fullName evidence="12">Peptidoglycan O-acetyltransferase</fullName>
    </submittedName>
</protein>
<dbReference type="InterPro" id="IPR023753">
    <property type="entry name" value="FAD/NAD-binding_dom"/>
</dbReference>
<dbReference type="PIRSF" id="PIRSF016636">
    <property type="entry name" value="AlgI_DltB"/>
    <property type="match status" value="1"/>
</dbReference>
<evidence type="ECO:0000256" key="10">
    <source>
        <dbReference type="SAM" id="Phobius"/>
    </source>
</evidence>
<keyword evidence="8 9" id="KW-0012">Acyltransferase</keyword>
<dbReference type="InterPro" id="IPR004299">
    <property type="entry name" value="MBOAT_fam"/>
</dbReference>
<proteinExistence type="inferred from homology"/>
<evidence type="ECO:0000256" key="4">
    <source>
        <dbReference type="ARBA" id="ARBA00022679"/>
    </source>
</evidence>
<evidence type="ECO:0000259" key="11">
    <source>
        <dbReference type="Pfam" id="PF07992"/>
    </source>
</evidence>
<feature type="transmembrane region" description="Helical" evidence="10">
    <location>
        <begin position="57"/>
        <end position="75"/>
    </location>
</feature>
<dbReference type="Gene3D" id="3.50.50.100">
    <property type="match status" value="1"/>
</dbReference>
<feature type="transmembrane region" description="Helical" evidence="10">
    <location>
        <begin position="258"/>
        <end position="281"/>
    </location>
</feature>
<organism evidence="12 13">
    <name type="scientific">Microcystis aeruginosa NIES-2521</name>
    <dbReference type="NCBI Taxonomy" id="2303983"/>
    <lineage>
        <taxon>Bacteria</taxon>
        <taxon>Bacillati</taxon>
        <taxon>Cyanobacteriota</taxon>
        <taxon>Cyanophyceae</taxon>
        <taxon>Oscillatoriophycideae</taxon>
        <taxon>Chroococcales</taxon>
        <taxon>Microcystaceae</taxon>
        <taxon>Microcystis</taxon>
    </lineage>
</organism>
<evidence type="ECO:0000256" key="9">
    <source>
        <dbReference type="PIRNR" id="PIRNR016636"/>
    </source>
</evidence>
<dbReference type="PANTHER" id="PTHR13285">
    <property type="entry name" value="ACYLTRANSFERASE"/>
    <property type="match status" value="1"/>
</dbReference>
<evidence type="ECO:0000256" key="7">
    <source>
        <dbReference type="ARBA" id="ARBA00023136"/>
    </source>
</evidence>
<reference evidence="12 13" key="1">
    <citation type="submission" date="2018-09" db="EMBL/GenBank/DDBJ databases">
        <title>Evolutionary history of phycoerythrin pigmentation in the water bloom-forming cyanobacterium Microcystis aeruginosa.</title>
        <authorList>
            <person name="Tanabe Y."/>
            <person name="Tanabe Y."/>
            <person name="Yamaguchi H."/>
        </authorList>
    </citation>
    <scope>NUCLEOTIDE SEQUENCE [LARGE SCALE GENOMIC DNA]</scope>
    <source>
        <strain evidence="12 13">NIES-2521</strain>
    </source>
</reference>
<evidence type="ECO:0000313" key="13">
    <source>
        <dbReference type="Proteomes" id="UP000324689"/>
    </source>
</evidence>
<dbReference type="InterPro" id="IPR024194">
    <property type="entry name" value="Ac/AlaTfrase_AlgI/DltB"/>
</dbReference>
<sequence length="566" mass="65518">MNYSDFIFWWILILFSVPFLTARYIAKSFNLWRGVFDGVGLAALSLILFYYASRTSFLVFIVSLAFNYIMVWLVLKMSGWKANLLATIVIVIDILVLAYFKYFGFFVQEVIGLFVSLPPNWKELSPIPVPSQIPPGVSFYTFQMVAFVVDSLREKKKKPLAVLDYVNFISFFPQIVAGPIERRRDLLPQMEGFRLKFTGENFEKGLRWLSLGLFMKFVLADNIAPYIELDKMIDNAWYIWFEAFLFTLRIYFDFGGYSFIAVGLAYFVGVRLELNFLAPYTSQSINEFWRRWHITLSTWFRDYVFLPLMGSNKNWAPFYLFITFTLSGFWHGAAWNFIFWGAYHGALLLLLRYLVRPFYAFLAKNVSLYLNTGLKEVNANSITVFKDNKNEVIPIDLLLWTAGTEAQDWINNLDCQKTAQGKLLTRSSLQLIDYPEVFALGDIAEIYPSKQVIPATAQAAYQTASVVAKNISAVIRKKSPQPYYYLHLGDMLTLGKQSALVSSFVINITGRLADIMRRFVYILRLPSKRHQLKVFQHWAKKFFSDSVIHRCYLNNPSNQKILVNCS</sequence>
<dbReference type="Pfam" id="PF03062">
    <property type="entry name" value="MBOAT"/>
    <property type="match status" value="1"/>
</dbReference>
<name>A0A5A5RYQ0_MICAE</name>
<dbReference type="GO" id="GO:0005886">
    <property type="term" value="C:plasma membrane"/>
    <property type="evidence" value="ECO:0007669"/>
    <property type="project" value="UniProtKB-SubCell"/>
</dbReference>
<evidence type="ECO:0000313" key="12">
    <source>
        <dbReference type="EMBL" id="GCA78371.1"/>
    </source>
</evidence>
<dbReference type="GO" id="GO:0042121">
    <property type="term" value="P:alginic acid biosynthetic process"/>
    <property type="evidence" value="ECO:0007669"/>
    <property type="project" value="InterPro"/>
</dbReference>
<feature type="transmembrane region" description="Helical" evidence="10">
    <location>
        <begin position="337"/>
        <end position="355"/>
    </location>
</feature>
<comment type="caution">
    <text evidence="12">The sequence shown here is derived from an EMBL/GenBank/DDBJ whole genome shotgun (WGS) entry which is preliminary data.</text>
</comment>
<evidence type="ECO:0000256" key="5">
    <source>
        <dbReference type="ARBA" id="ARBA00022692"/>
    </source>
</evidence>
<evidence type="ECO:0000256" key="6">
    <source>
        <dbReference type="ARBA" id="ARBA00022989"/>
    </source>
</evidence>
<dbReference type="Pfam" id="PF07992">
    <property type="entry name" value="Pyr_redox_2"/>
    <property type="match status" value="1"/>
</dbReference>
<dbReference type="PANTHER" id="PTHR13285:SF23">
    <property type="entry name" value="TEICHOIC ACID D-ALANYLTRANSFERASE"/>
    <property type="match status" value="1"/>
</dbReference>
<dbReference type="Proteomes" id="UP000324689">
    <property type="component" value="Unassembled WGS sequence"/>
</dbReference>
<evidence type="ECO:0000256" key="1">
    <source>
        <dbReference type="ARBA" id="ARBA00004651"/>
    </source>
</evidence>
<dbReference type="GO" id="GO:0016491">
    <property type="term" value="F:oxidoreductase activity"/>
    <property type="evidence" value="ECO:0007669"/>
    <property type="project" value="InterPro"/>
</dbReference>
<keyword evidence="3 9" id="KW-1003">Cell membrane</keyword>
<keyword evidence="5 10" id="KW-0812">Transmembrane</keyword>
<feature type="transmembrane region" description="Helical" evidence="10">
    <location>
        <begin position="82"/>
        <end position="107"/>
    </location>
</feature>
<dbReference type="InterPro" id="IPR036188">
    <property type="entry name" value="FAD/NAD-bd_sf"/>
</dbReference>
<dbReference type="AlphaFoldDB" id="A0A5A5RYQ0"/>
<dbReference type="PIRSF" id="PIRSF500217">
    <property type="entry name" value="AlgI"/>
    <property type="match status" value="1"/>
</dbReference>
<comment type="similarity">
    <text evidence="2 9">Belongs to the membrane-bound acyltransferase family.</text>
</comment>
<feature type="transmembrane region" description="Helical" evidence="10">
    <location>
        <begin position="6"/>
        <end position="26"/>
    </location>
</feature>
<dbReference type="InterPro" id="IPR028362">
    <property type="entry name" value="AlgI"/>
</dbReference>
<keyword evidence="4 9" id="KW-0808">Transferase</keyword>
<feature type="domain" description="FAD/NAD(P)-binding" evidence="11">
    <location>
        <begin position="361"/>
        <end position="464"/>
    </location>
</feature>
<dbReference type="InterPro" id="IPR051085">
    <property type="entry name" value="MB_O-acyltransferase"/>
</dbReference>
<evidence type="ECO:0000256" key="3">
    <source>
        <dbReference type="ARBA" id="ARBA00022475"/>
    </source>
</evidence>
<accession>A0A5A5RYQ0</accession>